<dbReference type="OrthoDB" id="1723198at2759"/>
<evidence type="ECO:0000313" key="2">
    <source>
        <dbReference type="Proteomes" id="UP000075243"/>
    </source>
</evidence>
<dbReference type="Gramene" id="C.cajan_46469.t">
    <property type="protein sequence ID" value="C.cajan_46469.t.cds1"/>
    <property type="gene ID" value="C.cajan_46469"/>
</dbReference>
<reference evidence="1" key="1">
    <citation type="journal article" date="2012" name="Nat. Biotechnol.">
        <title>Draft genome sequence of pigeonpea (Cajanus cajan), an orphan legume crop of resource-poor farmers.</title>
        <authorList>
            <person name="Varshney R.K."/>
            <person name="Chen W."/>
            <person name="Li Y."/>
            <person name="Bharti A.K."/>
            <person name="Saxena R.K."/>
            <person name="Schlueter J.A."/>
            <person name="Donoghue M.T."/>
            <person name="Azam S."/>
            <person name="Fan G."/>
            <person name="Whaley A.M."/>
            <person name="Farmer A.D."/>
            <person name="Sheridan J."/>
            <person name="Iwata A."/>
            <person name="Tuteja R."/>
            <person name="Penmetsa R.V."/>
            <person name="Wu W."/>
            <person name="Upadhyaya H.D."/>
            <person name="Yang S.P."/>
            <person name="Shah T."/>
            <person name="Saxena K.B."/>
            <person name="Michael T."/>
            <person name="McCombie W.R."/>
            <person name="Yang B."/>
            <person name="Zhang G."/>
            <person name="Yang H."/>
            <person name="Wang J."/>
            <person name="Spillane C."/>
            <person name="Cook D.R."/>
            <person name="May G.D."/>
            <person name="Xu X."/>
            <person name="Jackson S.A."/>
        </authorList>
    </citation>
    <scope>NUCLEOTIDE SEQUENCE [LARGE SCALE GENOMIC DNA]</scope>
</reference>
<dbReference type="EMBL" id="KQ485395">
    <property type="protein sequence ID" value="KYP32197.1"/>
    <property type="molecule type" value="Genomic_DNA"/>
</dbReference>
<dbReference type="OMA" id="CFCCCAS"/>
<dbReference type="Proteomes" id="UP000075243">
    <property type="component" value="Unassembled WGS sequence"/>
</dbReference>
<dbReference type="PANTHER" id="PTHR47076">
    <property type="entry name" value="NHL DOMAIN PROTEIN"/>
    <property type="match status" value="1"/>
</dbReference>
<accession>A0A151QPG1</accession>
<keyword evidence="2" id="KW-1185">Reference proteome</keyword>
<protein>
    <recommendedName>
        <fullName evidence="3">NHL domain-containing protein</fullName>
    </recommendedName>
</protein>
<organism evidence="1 2">
    <name type="scientific">Cajanus cajan</name>
    <name type="common">Pigeon pea</name>
    <name type="synonym">Cajanus indicus</name>
    <dbReference type="NCBI Taxonomy" id="3821"/>
    <lineage>
        <taxon>Eukaryota</taxon>
        <taxon>Viridiplantae</taxon>
        <taxon>Streptophyta</taxon>
        <taxon>Embryophyta</taxon>
        <taxon>Tracheophyta</taxon>
        <taxon>Spermatophyta</taxon>
        <taxon>Magnoliopsida</taxon>
        <taxon>eudicotyledons</taxon>
        <taxon>Gunneridae</taxon>
        <taxon>Pentapetalae</taxon>
        <taxon>rosids</taxon>
        <taxon>fabids</taxon>
        <taxon>Fabales</taxon>
        <taxon>Fabaceae</taxon>
        <taxon>Papilionoideae</taxon>
        <taxon>50 kb inversion clade</taxon>
        <taxon>NPAAA clade</taxon>
        <taxon>indigoferoid/millettioid clade</taxon>
        <taxon>Phaseoleae</taxon>
        <taxon>Cajanus</taxon>
    </lineage>
</organism>
<proteinExistence type="predicted"/>
<evidence type="ECO:0008006" key="3">
    <source>
        <dbReference type="Google" id="ProtNLM"/>
    </source>
</evidence>
<dbReference type="AlphaFoldDB" id="A0A151QPG1"/>
<sequence length="151" mass="17474">MLSLSSIKDDDDMQEQEFAKRGCFCIPCLGPSSKMSSSSSGFRLWARMRTPESKERWWAKGWSRIREWSEVVAGPKWKTFIRRFRKNYRPIGFTKQDSFQYGPHSYARNFDDGNGEKLDQDYAYDFSSRYASVPASTKSSMDLGKDGPSFI</sequence>
<gene>
    <name evidence="1" type="ORF">KK1_047166</name>
</gene>
<dbReference type="PANTHER" id="PTHR47076:SF1">
    <property type="entry name" value="NHL DOMAIN PROTEIN"/>
    <property type="match status" value="1"/>
</dbReference>
<dbReference type="STRING" id="3821.A0A151QPG1"/>
<evidence type="ECO:0000313" key="1">
    <source>
        <dbReference type="EMBL" id="KYP32197.1"/>
    </source>
</evidence>
<name>A0A151QPG1_CAJCA</name>